<dbReference type="EMBL" id="VYYT01000022">
    <property type="protein sequence ID" value="KAK2777095.1"/>
    <property type="molecule type" value="Genomic_DNA"/>
</dbReference>
<dbReference type="InterPro" id="IPR001138">
    <property type="entry name" value="Zn2Cys6_DnaBD"/>
</dbReference>
<accession>A0AAD9YS48</accession>
<dbReference type="GO" id="GO:0008270">
    <property type="term" value="F:zinc ion binding"/>
    <property type="evidence" value="ECO:0007669"/>
    <property type="project" value="InterPro"/>
</dbReference>
<evidence type="ECO:0000256" key="1">
    <source>
        <dbReference type="ARBA" id="ARBA00023242"/>
    </source>
</evidence>
<name>A0AAD9YS48_COLKA</name>
<protein>
    <recommendedName>
        <fullName evidence="2">Zn(2)-C6 fungal-type domain-containing protein</fullName>
    </recommendedName>
</protein>
<dbReference type="GO" id="GO:0000981">
    <property type="term" value="F:DNA-binding transcription factor activity, RNA polymerase II-specific"/>
    <property type="evidence" value="ECO:0007669"/>
    <property type="project" value="InterPro"/>
</dbReference>
<gene>
    <name evidence="3" type="ORF">CKAH01_12220</name>
</gene>
<evidence type="ECO:0000313" key="3">
    <source>
        <dbReference type="EMBL" id="KAK2777095.1"/>
    </source>
</evidence>
<dbReference type="SMART" id="SM00066">
    <property type="entry name" value="GAL4"/>
    <property type="match status" value="1"/>
</dbReference>
<organism evidence="3 4">
    <name type="scientific">Colletotrichum kahawae</name>
    <name type="common">Coffee berry disease fungus</name>
    <dbReference type="NCBI Taxonomy" id="34407"/>
    <lineage>
        <taxon>Eukaryota</taxon>
        <taxon>Fungi</taxon>
        <taxon>Dikarya</taxon>
        <taxon>Ascomycota</taxon>
        <taxon>Pezizomycotina</taxon>
        <taxon>Sordariomycetes</taxon>
        <taxon>Hypocreomycetidae</taxon>
        <taxon>Glomerellales</taxon>
        <taxon>Glomerellaceae</taxon>
        <taxon>Colletotrichum</taxon>
        <taxon>Colletotrichum gloeosporioides species complex</taxon>
    </lineage>
</organism>
<dbReference type="Gene3D" id="4.10.240.10">
    <property type="entry name" value="Zn(2)-C6 fungal-type DNA-binding domain"/>
    <property type="match status" value="1"/>
</dbReference>
<dbReference type="PROSITE" id="PS00463">
    <property type="entry name" value="ZN2_CY6_FUNGAL_1"/>
    <property type="match status" value="1"/>
</dbReference>
<dbReference type="PANTHER" id="PTHR37534:SF46">
    <property type="entry name" value="ZN(II)2CYS6 TRANSCRIPTION FACTOR (EUROFUNG)"/>
    <property type="match status" value="1"/>
</dbReference>
<sequence length="444" mass="49991">MLQDTHDTQDTASRPSRRWSRSAKGCVTCARSKVKCSENRPICQRCSRLQRHCEWREHHVPLRERRRGLGSVKSRLRYVPPPILPAHSIASHSVQVTPESEETFVEWETSPSQAAVEATESMASTDPFLNRAGNTYEQATMAAAIQETAAPPLATLNARHIPSRCSILFGPLEQDALYFFENVFSTLSPKTFLWSKLAIVLHHAYDDAKIMHLLLASCLSAVAQSHSDHLVLQTAKSHFKRGTTIFVDGMQEHSYNHAHTFMAFWLLQLTYRAIGDDKSRSAMKNLSTALVDYAHRHHILGLFSSNRGLYESLGGSASYEGDFPADCLNPKKSLLASLLLFTAYEDLDSELRGSGGQFASLILSGDDTSRSLFACSRNIHADFIGSSYPWEELMDDVERSRPLELHFFANTCLNRLNRAHACGIDTEELQKIEENLRKLREVRR</sequence>
<keyword evidence="1" id="KW-0539">Nucleus</keyword>
<dbReference type="InterPro" id="IPR036864">
    <property type="entry name" value="Zn2-C6_fun-type_DNA-bd_sf"/>
</dbReference>
<proteinExistence type="predicted"/>
<dbReference type="CDD" id="cd00067">
    <property type="entry name" value="GAL4"/>
    <property type="match status" value="1"/>
</dbReference>
<evidence type="ECO:0000259" key="2">
    <source>
        <dbReference type="PROSITE" id="PS50048"/>
    </source>
</evidence>
<dbReference type="Pfam" id="PF00172">
    <property type="entry name" value="Zn_clus"/>
    <property type="match status" value="1"/>
</dbReference>
<evidence type="ECO:0000313" key="4">
    <source>
        <dbReference type="Proteomes" id="UP001281614"/>
    </source>
</evidence>
<dbReference type="PROSITE" id="PS50048">
    <property type="entry name" value="ZN2_CY6_FUNGAL_2"/>
    <property type="match status" value="1"/>
</dbReference>
<dbReference type="SUPFAM" id="SSF57701">
    <property type="entry name" value="Zn2/Cys6 DNA-binding domain"/>
    <property type="match status" value="1"/>
</dbReference>
<feature type="domain" description="Zn(2)-C6 fungal-type" evidence="2">
    <location>
        <begin position="25"/>
        <end position="55"/>
    </location>
</feature>
<comment type="caution">
    <text evidence="3">The sequence shown here is derived from an EMBL/GenBank/DDBJ whole genome shotgun (WGS) entry which is preliminary data.</text>
</comment>
<dbReference type="Proteomes" id="UP001281614">
    <property type="component" value="Unassembled WGS sequence"/>
</dbReference>
<dbReference type="PANTHER" id="PTHR37534">
    <property type="entry name" value="TRANSCRIPTIONAL ACTIVATOR PROTEIN UGA3"/>
    <property type="match status" value="1"/>
</dbReference>
<keyword evidence="4" id="KW-1185">Reference proteome</keyword>
<dbReference type="AlphaFoldDB" id="A0AAD9YS48"/>
<reference evidence="3" key="1">
    <citation type="submission" date="2023-02" db="EMBL/GenBank/DDBJ databases">
        <title>Colletotrichum kahawae CIFC_Que2 genome sequencing and assembly.</title>
        <authorList>
            <person name="Baroncelli R."/>
        </authorList>
    </citation>
    <scope>NUCLEOTIDE SEQUENCE</scope>
    <source>
        <strain evidence="3">CIFC_Que2</strain>
    </source>
</reference>